<reference evidence="2" key="1">
    <citation type="submission" date="2017-07" db="EMBL/GenBank/DDBJ databases">
        <title>Taro Niue Genome Assembly and Annotation.</title>
        <authorList>
            <person name="Atibalentja N."/>
            <person name="Keating K."/>
            <person name="Fields C.J."/>
        </authorList>
    </citation>
    <scope>NUCLEOTIDE SEQUENCE</scope>
    <source>
        <strain evidence="2">Niue_2</strain>
        <tissue evidence="2">Leaf</tissue>
    </source>
</reference>
<comment type="caution">
    <text evidence="2">The sequence shown here is derived from an EMBL/GenBank/DDBJ whole genome shotgun (WGS) entry which is preliminary data.</text>
</comment>
<protein>
    <submittedName>
        <fullName evidence="2">Uncharacterized protein</fullName>
    </submittedName>
</protein>
<dbReference type="AlphaFoldDB" id="A0A843XLE6"/>
<evidence type="ECO:0000313" key="3">
    <source>
        <dbReference type="Proteomes" id="UP000652761"/>
    </source>
</evidence>
<gene>
    <name evidence="2" type="ORF">Taro_053038</name>
</gene>
<evidence type="ECO:0000256" key="1">
    <source>
        <dbReference type="SAM" id="MobiDB-lite"/>
    </source>
</evidence>
<dbReference type="EMBL" id="NMUH01009404">
    <property type="protein sequence ID" value="MQM20023.1"/>
    <property type="molecule type" value="Genomic_DNA"/>
</dbReference>
<sequence length="259" mass="27856">MPEPLPPYFWRHRSDSASAPKTPSLSRPRLHAPSELSGNSNPTRGTLPPALPVKAVSAATTAKRKSNPMTESSGESNPMTAALPEAHPVNVVPAAGTARTSSTSQACGSRRRLGGDADGSGEKEGVNSKKVVSLSLSPLSSSFLFLFVVVSCFSRGRGNPRVQRPRERPSRKRTWKRRRCASGANAAVCRNSSTARGRRPPDHTLAIHTEASIRAAQVHAAVCNTPNSQVYYALRVLQQRQFSCGFAAGLIRPSRLLRQ</sequence>
<feature type="compositionally biased region" description="Polar residues" evidence="1">
    <location>
        <begin position="67"/>
        <end position="79"/>
    </location>
</feature>
<name>A0A843XLE6_COLES</name>
<dbReference type="Proteomes" id="UP000652761">
    <property type="component" value="Unassembled WGS sequence"/>
</dbReference>
<feature type="region of interest" description="Disordered" evidence="1">
    <location>
        <begin position="1"/>
        <end position="81"/>
    </location>
</feature>
<accession>A0A843XLE6</accession>
<organism evidence="2 3">
    <name type="scientific">Colocasia esculenta</name>
    <name type="common">Wild taro</name>
    <name type="synonym">Arum esculentum</name>
    <dbReference type="NCBI Taxonomy" id="4460"/>
    <lineage>
        <taxon>Eukaryota</taxon>
        <taxon>Viridiplantae</taxon>
        <taxon>Streptophyta</taxon>
        <taxon>Embryophyta</taxon>
        <taxon>Tracheophyta</taxon>
        <taxon>Spermatophyta</taxon>
        <taxon>Magnoliopsida</taxon>
        <taxon>Liliopsida</taxon>
        <taxon>Araceae</taxon>
        <taxon>Aroideae</taxon>
        <taxon>Colocasieae</taxon>
        <taxon>Colocasia</taxon>
    </lineage>
</organism>
<keyword evidence="3" id="KW-1185">Reference proteome</keyword>
<feature type="region of interest" description="Disordered" evidence="1">
    <location>
        <begin position="95"/>
        <end position="127"/>
    </location>
</feature>
<proteinExistence type="predicted"/>
<feature type="compositionally biased region" description="Polar residues" evidence="1">
    <location>
        <begin position="16"/>
        <end position="25"/>
    </location>
</feature>
<feature type="compositionally biased region" description="Polar residues" evidence="1">
    <location>
        <begin position="98"/>
        <end position="107"/>
    </location>
</feature>
<evidence type="ECO:0000313" key="2">
    <source>
        <dbReference type="EMBL" id="MQM20023.1"/>
    </source>
</evidence>